<dbReference type="Pfam" id="PF18962">
    <property type="entry name" value="Por_Secre_tail"/>
    <property type="match status" value="1"/>
</dbReference>
<gene>
    <name evidence="3" type="ORF">H4317_10945</name>
</gene>
<feature type="signal peptide" evidence="1">
    <location>
        <begin position="1"/>
        <end position="20"/>
    </location>
</feature>
<feature type="chain" id="PRO_5029011384" evidence="1">
    <location>
        <begin position="21"/>
        <end position="476"/>
    </location>
</feature>
<dbReference type="InterPro" id="IPR026444">
    <property type="entry name" value="Secre_tail"/>
</dbReference>
<keyword evidence="1" id="KW-0732">Signal</keyword>
<reference evidence="3 4" key="1">
    <citation type="submission" date="2020-08" db="EMBL/GenBank/DDBJ databases">
        <title>Hymenobacter sp. S2-20-2 genome sequencing.</title>
        <authorList>
            <person name="Jin L."/>
        </authorList>
    </citation>
    <scope>NUCLEOTIDE SEQUENCE [LARGE SCALE GENOMIC DNA]</scope>
    <source>
        <strain evidence="3 4">S2-20-2</strain>
    </source>
</reference>
<dbReference type="EMBL" id="CP060202">
    <property type="protein sequence ID" value="QNH60710.1"/>
    <property type="molecule type" value="Genomic_DNA"/>
</dbReference>
<accession>A0A7G7W2W7</accession>
<sequence length="476" mass="49433">MKKTLLGLSFLLGLGLQGFGQGTPAITSFTPQNSNLGANYRIVGIQAIDANTAWGLSGLPDAAGTSIVANTYLRTTNGGTTWQGGVIAPSGFTGYAAGNLFALNATTAWSAMYNATNGGGIIVKTTNGGTSWTVQTDPSTTGAYQFSAPDGFANWVYFWDANNGVCMGDPNRTAASSVKFFEMYTTTNGGTTWTRVPRASGLISNGSEYGVTNQYSVVGNTIWFSTLYDPVTITSPARVFKSTDRGLTWTNSNSNIPNRVSGVVFASANNGLLWNAENISTTTNGGTTWATQAYSTPFRDSDVTAIPGGNTYVAVGLDARVASPTAADIGTSISRDNGATWTTIDNQAQYLSVSFASGTVGWAGGFTAAAGGGGIGKYTGANILSNRNVELQKALAVYPNPSTNGIFTVQLASGLKSGASVRVFDVVGRQVTSQTLNATAIAAKSTTVDLSNEKAGIYTLELRTEAGVAQQKLVVE</sequence>
<dbReference type="KEGG" id="hsk:H4317_10945"/>
<feature type="domain" description="Secretion system C-terminal sorting" evidence="2">
    <location>
        <begin position="397"/>
        <end position="475"/>
    </location>
</feature>
<dbReference type="InterPro" id="IPR036278">
    <property type="entry name" value="Sialidase_sf"/>
</dbReference>
<evidence type="ECO:0000313" key="4">
    <source>
        <dbReference type="Proteomes" id="UP000515489"/>
    </source>
</evidence>
<dbReference type="CDD" id="cd15482">
    <property type="entry name" value="Sialidase_non-viral"/>
    <property type="match status" value="1"/>
</dbReference>
<name>A0A7G7W2W7_9BACT</name>
<keyword evidence="4" id="KW-1185">Reference proteome</keyword>
<dbReference type="Proteomes" id="UP000515489">
    <property type="component" value="Chromosome"/>
</dbReference>
<evidence type="ECO:0000313" key="3">
    <source>
        <dbReference type="EMBL" id="QNH60710.1"/>
    </source>
</evidence>
<organism evidence="3 4">
    <name type="scientific">Hymenobacter sediminicola</name>
    <dbReference type="NCBI Taxonomy" id="2761579"/>
    <lineage>
        <taxon>Bacteria</taxon>
        <taxon>Pseudomonadati</taxon>
        <taxon>Bacteroidota</taxon>
        <taxon>Cytophagia</taxon>
        <taxon>Cytophagales</taxon>
        <taxon>Hymenobacteraceae</taxon>
        <taxon>Hymenobacter</taxon>
    </lineage>
</organism>
<dbReference type="NCBIfam" id="TIGR04183">
    <property type="entry name" value="Por_Secre_tail"/>
    <property type="match status" value="1"/>
</dbReference>
<dbReference type="AlphaFoldDB" id="A0A7G7W2W7"/>
<evidence type="ECO:0000259" key="2">
    <source>
        <dbReference type="Pfam" id="PF18962"/>
    </source>
</evidence>
<proteinExistence type="predicted"/>
<evidence type="ECO:0000256" key="1">
    <source>
        <dbReference type="SAM" id="SignalP"/>
    </source>
</evidence>
<protein>
    <submittedName>
        <fullName evidence="3">T9SS type A sorting domain-containing protein</fullName>
    </submittedName>
</protein>
<dbReference type="InterPro" id="IPR015943">
    <property type="entry name" value="WD40/YVTN_repeat-like_dom_sf"/>
</dbReference>
<dbReference type="RefSeq" id="WP_185886603.1">
    <property type="nucleotide sequence ID" value="NZ_CP060202.1"/>
</dbReference>
<dbReference type="SUPFAM" id="SSF50939">
    <property type="entry name" value="Sialidases"/>
    <property type="match status" value="1"/>
</dbReference>
<dbReference type="Gene3D" id="2.130.10.10">
    <property type="entry name" value="YVTN repeat-like/Quinoprotein amine dehydrogenase"/>
    <property type="match status" value="2"/>
</dbReference>